<keyword evidence="1" id="KW-0472">Membrane</keyword>
<dbReference type="AlphaFoldDB" id="T1CXL0"/>
<organism evidence="2">
    <name type="scientific">mine drainage metagenome</name>
    <dbReference type="NCBI Taxonomy" id="410659"/>
    <lineage>
        <taxon>unclassified sequences</taxon>
        <taxon>metagenomes</taxon>
        <taxon>ecological metagenomes</taxon>
    </lineage>
</organism>
<reference evidence="2" key="1">
    <citation type="submission" date="2013-08" db="EMBL/GenBank/DDBJ databases">
        <authorList>
            <person name="Mendez C."/>
            <person name="Richter M."/>
            <person name="Ferrer M."/>
            <person name="Sanchez J."/>
        </authorList>
    </citation>
    <scope>NUCLEOTIDE SEQUENCE</scope>
</reference>
<comment type="caution">
    <text evidence="2">The sequence shown here is derived from an EMBL/GenBank/DDBJ whole genome shotgun (WGS) entry which is preliminary data.</text>
</comment>
<keyword evidence="1" id="KW-1133">Transmembrane helix</keyword>
<name>T1CXL0_9ZZZZ</name>
<accession>T1CXL0</accession>
<reference evidence="2" key="2">
    <citation type="journal article" date="2014" name="ISME J.">
        <title>Microbial stratification in low pH oxic and suboxic macroscopic growths along an acid mine drainage.</title>
        <authorList>
            <person name="Mendez-Garcia C."/>
            <person name="Mesa V."/>
            <person name="Sprenger R.R."/>
            <person name="Richter M."/>
            <person name="Diez M.S."/>
            <person name="Solano J."/>
            <person name="Bargiela R."/>
            <person name="Golyshina O.V."/>
            <person name="Manteca A."/>
            <person name="Ramos J.L."/>
            <person name="Gallego J.R."/>
            <person name="Llorente I."/>
            <person name="Martins Dos Santos V.A."/>
            <person name="Jensen O.N."/>
            <person name="Pelaez A.I."/>
            <person name="Sanchez J."/>
            <person name="Ferrer M."/>
        </authorList>
    </citation>
    <scope>NUCLEOTIDE SEQUENCE</scope>
</reference>
<evidence type="ECO:0000256" key="1">
    <source>
        <dbReference type="SAM" id="Phobius"/>
    </source>
</evidence>
<feature type="non-terminal residue" evidence="2">
    <location>
        <position position="1"/>
    </location>
</feature>
<protein>
    <submittedName>
        <fullName evidence="2">Two-component system, sensor protein</fullName>
    </submittedName>
</protein>
<evidence type="ECO:0000313" key="2">
    <source>
        <dbReference type="EMBL" id="EQD74009.1"/>
    </source>
</evidence>
<feature type="transmembrane region" description="Helical" evidence="1">
    <location>
        <begin position="38"/>
        <end position="58"/>
    </location>
</feature>
<proteinExistence type="predicted"/>
<sequence>LAALLMIIAIPDAHTGIAGLLIVNLSAAAALLSLRAAFTLSGAASGALMLLSVFDVFAQNSPVRLLLEALLFAFTYIAAAWLNHTLGRQMRASEALAERRGLDLANLAQVNELIIKRMKTGVLLVDAGNHIHQMNESAWLLLGNPAASSATWAAWPPSCRGACTTGAIWGAWTKPPWRWPRACPRWCRASRAWPPTTTRTR</sequence>
<feature type="transmembrane region" description="Helical" evidence="1">
    <location>
        <begin position="65"/>
        <end position="82"/>
    </location>
</feature>
<keyword evidence="1" id="KW-0812">Transmembrane</keyword>
<gene>
    <name evidence="2" type="ORF">B1B_02919</name>
</gene>
<dbReference type="EMBL" id="AUZY01001756">
    <property type="protein sequence ID" value="EQD74009.1"/>
    <property type="molecule type" value="Genomic_DNA"/>
</dbReference>